<reference evidence="5 6" key="1">
    <citation type="submission" date="2020-08" db="EMBL/GenBank/DDBJ databases">
        <title>A Genomic Blueprint of the Chicken Gut Microbiome.</title>
        <authorList>
            <person name="Gilroy R."/>
            <person name="Ravi A."/>
            <person name="Getino M."/>
            <person name="Pursley I."/>
            <person name="Horton D.L."/>
            <person name="Alikhan N.-F."/>
            <person name="Baker D."/>
            <person name="Gharbi K."/>
            <person name="Hall N."/>
            <person name="Watson M."/>
            <person name="Adriaenssens E.M."/>
            <person name="Foster-Nyarko E."/>
            <person name="Jarju S."/>
            <person name="Secka A."/>
            <person name="Antonio M."/>
            <person name="Oren A."/>
            <person name="Chaudhuri R."/>
            <person name="La Ragione R.M."/>
            <person name="Hildebrand F."/>
            <person name="Pallen M.J."/>
        </authorList>
    </citation>
    <scope>NUCLEOTIDE SEQUENCE [LARGE SCALE GENOMIC DNA]</scope>
    <source>
        <strain evidence="5 6">Sa3CUN1</strain>
    </source>
</reference>
<dbReference type="InterPro" id="IPR041602">
    <property type="entry name" value="Quercetinase_C"/>
</dbReference>
<feature type="domain" description="Pirin N-terminal" evidence="3">
    <location>
        <begin position="12"/>
        <end position="118"/>
    </location>
</feature>
<proteinExistence type="inferred from homology"/>
<sequence>MLRKLDHRNMGKSDLGWLRSTFHFSFAEYFNIDNMNFGVLRVINDDLIAGGTGFDFHPHKDMEIVSYVVRGGLSHSDTMGNKNTVYRGEVQYMSAGTGVYHSEENLSDETIRLLQIWVVPDKKGYKPAYGDYRFNWDDRINKWLNIVSSKEGNAPIKINQDANFYVVELEEGKEIDFQVGSNRQAYLVQIEGDSTINNISLNERDALEIVEEDILIKADKKSHILVIEMKKELKW</sequence>
<organism evidence="5 6">
    <name type="scientific">Clostridium gallinarum</name>
    <dbReference type="NCBI Taxonomy" id="2762246"/>
    <lineage>
        <taxon>Bacteria</taxon>
        <taxon>Bacillati</taxon>
        <taxon>Bacillota</taxon>
        <taxon>Clostridia</taxon>
        <taxon>Eubacteriales</taxon>
        <taxon>Clostridiaceae</taxon>
        <taxon>Clostridium</taxon>
    </lineage>
</organism>
<evidence type="ECO:0000259" key="4">
    <source>
        <dbReference type="Pfam" id="PF17954"/>
    </source>
</evidence>
<dbReference type="SUPFAM" id="SSF51182">
    <property type="entry name" value="RmlC-like cupins"/>
    <property type="match status" value="1"/>
</dbReference>
<evidence type="ECO:0000256" key="2">
    <source>
        <dbReference type="RuleBase" id="RU003457"/>
    </source>
</evidence>
<dbReference type="RefSeq" id="WP_191748112.1">
    <property type="nucleotide sequence ID" value="NZ_JACSQZ010000005.1"/>
</dbReference>
<name>A0ABR8Q0L3_9CLOT</name>
<dbReference type="Pfam" id="PF17954">
    <property type="entry name" value="Pirin_C_2"/>
    <property type="match status" value="1"/>
</dbReference>
<evidence type="ECO:0000313" key="5">
    <source>
        <dbReference type="EMBL" id="MBD7913951.1"/>
    </source>
</evidence>
<evidence type="ECO:0000256" key="1">
    <source>
        <dbReference type="ARBA" id="ARBA00008416"/>
    </source>
</evidence>
<dbReference type="PANTHER" id="PTHR43212:SF3">
    <property type="entry name" value="QUERCETIN 2,3-DIOXYGENASE"/>
    <property type="match status" value="1"/>
</dbReference>
<comment type="similarity">
    <text evidence="1 2">Belongs to the pirin family.</text>
</comment>
<dbReference type="InterPro" id="IPR003829">
    <property type="entry name" value="Pirin_N_dom"/>
</dbReference>
<dbReference type="InterPro" id="IPR012093">
    <property type="entry name" value="Pirin"/>
</dbReference>
<dbReference type="Gene3D" id="2.60.120.10">
    <property type="entry name" value="Jelly Rolls"/>
    <property type="match status" value="2"/>
</dbReference>
<dbReference type="EMBL" id="JACSQZ010000005">
    <property type="protein sequence ID" value="MBD7913951.1"/>
    <property type="molecule type" value="Genomic_DNA"/>
</dbReference>
<feature type="domain" description="Quercetin 2,3-dioxygenase C-terminal cupin" evidence="4">
    <location>
        <begin position="146"/>
        <end position="229"/>
    </location>
</feature>
<accession>A0ABR8Q0L3</accession>
<dbReference type="InterPro" id="IPR014710">
    <property type="entry name" value="RmlC-like_jellyroll"/>
</dbReference>
<dbReference type="InterPro" id="IPR011051">
    <property type="entry name" value="RmlC_Cupin_sf"/>
</dbReference>
<comment type="caution">
    <text evidence="5">The sequence shown here is derived from an EMBL/GenBank/DDBJ whole genome shotgun (WGS) entry which is preliminary data.</text>
</comment>
<evidence type="ECO:0000259" key="3">
    <source>
        <dbReference type="Pfam" id="PF02678"/>
    </source>
</evidence>
<gene>
    <name evidence="5" type="ORF">H9660_02205</name>
</gene>
<dbReference type="PIRSF" id="PIRSF006232">
    <property type="entry name" value="Pirin"/>
    <property type="match status" value="1"/>
</dbReference>
<dbReference type="Pfam" id="PF02678">
    <property type="entry name" value="Pirin"/>
    <property type="match status" value="1"/>
</dbReference>
<protein>
    <submittedName>
        <fullName evidence="5">Pirin family protein</fullName>
    </submittedName>
</protein>
<dbReference type="CDD" id="cd02910">
    <property type="entry name" value="cupin_Yhhw_N"/>
    <property type="match status" value="1"/>
</dbReference>
<evidence type="ECO:0000313" key="6">
    <source>
        <dbReference type="Proteomes" id="UP000640335"/>
    </source>
</evidence>
<dbReference type="PANTHER" id="PTHR43212">
    <property type="entry name" value="QUERCETIN 2,3-DIOXYGENASE"/>
    <property type="match status" value="1"/>
</dbReference>
<dbReference type="Proteomes" id="UP000640335">
    <property type="component" value="Unassembled WGS sequence"/>
</dbReference>
<keyword evidence="6" id="KW-1185">Reference proteome</keyword>